<dbReference type="OrthoDB" id="2329503at2"/>
<dbReference type="EMBL" id="CP017697">
    <property type="protein sequence ID" value="ATO43591.1"/>
    <property type="molecule type" value="Genomic_DNA"/>
</dbReference>
<keyword evidence="2" id="KW-1133">Transmembrane helix</keyword>
<gene>
    <name evidence="3" type="ORF">LC20004_06570</name>
</gene>
<keyword evidence="2" id="KW-0472">Membrane</keyword>
<accession>A0A2D1KNC0</accession>
<dbReference type="AlphaFoldDB" id="A0A2D1KNC0"/>
<proteinExistence type="predicted"/>
<evidence type="ECO:0000256" key="2">
    <source>
        <dbReference type="SAM" id="Phobius"/>
    </source>
</evidence>
<dbReference type="KEGG" id="lcy:LC20004_06570"/>
<feature type="compositionally biased region" description="Basic and acidic residues" evidence="1">
    <location>
        <begin position="15"/>
        <end position="38"/>
    </location>
</feature>
<sequence length="84" mass="9698">MSNEEKPLSRAAYRKQQEQHEQQTEPAKESPLRREDKRRGNKRSHASSDLDEPAASPKLKKRLNWAIGIVAVLIVLVYLVLFFV</sequence>
<dbReference type="RefSeq" id="WP_035456918.1">
    <property type="nucleotide sequence ID" value="NZ_AZDC01000135.1"/>
</dbReference>
<protein>
    <submittedName>
        <fullName evidence="3">Uncharacterized protein</fullName>
    </submittedName>
</protein>
<evidence type="ECO:0000256" key="1">
    <source>
        <dbReference type="SAM" id="MobiDB-lite"/>
    </source>
</evidence>
<organism evidence="3 4">
    <name type="scientific">Loigolactobacillus coryniformis subsp. torquens DSM 20004 = KCTC 3535</name>
    <dbReference type="NCBI Taxonomy" id="1423822"/>
    <lineage>
        <taxon>Bacteria</taxon>
        <taxon>Bacillati</taxon>
        <taxon>Bacillota</taxon>
        <taxon>Bacilli</taxon>
        <taxon>Lactobacillales</taxon>
        <taxon>Lactobacillaceae</taxon>
        <taxon>Loigolactobacillus</taxon>
    </lineage>
</organism>
<feature type="region of interest" description="Disordered" evidence="1">
    <location>
        <begin position="1"/>
        <end position="55"/>
    </location>
</feature>
<keyword evidence="4" id="KW-1185">Reference proteome</keyword>
<reference evidence="3 4" key="1">
    <citation type="submission" date="2016-10" db="EMBL/GenBank/DDBJ databases">
        <title>The whole genome sequencing and assembly of L. cotyniformis subsp. torquens DSM 20004 strain.</title>
        <authorList>
            <person name="Park M.-K."/>
            <person name="Lee Y.-J."/>
            <person name="Yi H."/>
            <person name="Bahn Y.-S."/>
            <person name="Kim J.F."/>
            <person name="Lee D.-W."/>
        </authorList>
    </citation>
    <scope>NUCLEOTIDE SEQUENCE [LARGE SCALE GENOMIC DNA]</scope>
    <source>
        <strain evidence="3 4">DSM 20004</strain>
    </source>
</reference>
<evidence type="ECO:0000313" key="4">
    <source>
        <dbReference type="Proteomes" id="UP000223559"/>
    </source>
</evidence>
<name>A0A2D1KNC0_9LACO</name>
<dbReference type="Proteomes" id="UP000223559">
    <property type="component" value="Chromosome"/>
</dbReference>
<feature type="transmembrane region" description="Helical" evidence="2">
    <location>
        <begin position="63"/>
        <end position="83"/>
    </location>
</feature>
<keyword evidence="2" id="KW-0812">Transmembrane</keyword>
<evidence type="ECO:0000313" key="3">
    <source>
        <dbReference type="EMBL" id="ATO43591.1"/>
    </source>
</evidence>